<sequence>MKKILVFTAISLLLFAQISFKKPDIQPNVILFFIDDMGAMDLGCYGNIFNQTPNIDKLAQNGVRFSNAYSACTVCSPSRAALMTGKYPARLHITDWIAGHVKKNPKLLIPDWQQFLPQSEKTTAEYLKEKGYATWHIGKWHLGEGEQYYPKNQGFDLNIGGSNWGHPKKGFFAPYQMPHLEEGPQGEYLTDRLANEAIKLIENHDASKPFYLNYWDYAVHTPVQAKAEKIEKYKKQVTTPDKQKNPTYAAMIESLDENIGRIMETLDKRKMLENTLIIFAADNGTLMNIATSKPLREGKGWCYEGGTRTPLLMYWKGKIEGGKIIDEPVITMDLMLTILDFTHSKPTEKLDGKSLKPVLFEQKNYHRPLFWHYPHYHEGDNPYSAVRLGDWKLIEFFEDNKIELYNLKEDIGETKNLISSHSKKAEELQKLLHKWRKSVNAQEPRPNPDYVVNAK</sequence>
<comment type="cofactor">
    <cofactor evidence="1">
        <name>Ca(2+)</name>
        <dbReference type="ChEBI" id="CHEBI:29108"/>
    </cofactor>
</comment>
<keyword evidence="4 7" id="KW-0732">Signal</keyword>
<dbReference type="InterPro" id="IPR050738">
    <property type="entry name" value="Sulfatase"/>
</dbReference>
<organism evidence="9 10">
    <name type="scientific">Lacihabitans soyangensis</name>
    <dbReference type="NCBI Taxonomy" id="869394"/>
    <lineage>
        <taxon>Bacteria</taxon>
        <taxon>Pseudomonadati</taxon>
        <taxon>Bacteroidota</taxon>
        <taxon>Cytophagia</taxon>
        <taxon>Cytophagales</taxon>
        <taxon>Leadbetterellaceae</taxon>
        <taxon>Lacihabitans</taxon>
    </lineage>
</organism>
<keyword evidence="6" id="KW-0106">Calcium</keyword>
<evidence type="ECO:0000256" key="4">
    <source>
        <dbReference type="ARBA" id="ARBA00022729"/>
    </source>
</evidence>
<evidence type="ECO:0000256" key="6">
    <source>
        <dbReference type="ARBA" id="ARBA00022837"/>
    </source>
</evidence>
<dbReference type="PANTHER" id="PTHR42693">
    <property type="entry name" value="ARYLSULFATASE FAMILY MEMBER"/>
    <property type="match status" value="1"/>
</dbReference>
<dbReference type="Gene3D" id="3.40.720.10">
    <property type="entry name" value="Alkaline Phosphatase, subunit A"/>
    <property type="match status" value="1"/>
</dbReference>
<evidence type="ECO:0000313" key="10">
    <source>
        <dbReference type="Proteomes" id="UP001204144"/>
    </source>
</evidence>
<evidence type="ECO:0000259" key="8">
    <source>
        <dbReference type="Pfam" id="PF00884"/>
    </source>
</evidence>
<protein>
    <submittedName>
        <fullName evidence="9">DUF4976 domain-containing protein</fullName>
    </submittedName>
</protein>
<accession>A0AAE3H687</accession>
<evidence type="ECO:0000313" key="9">
    <source>
        <dbReference type="EMBL" id="MCP9765628.1"/>
    </source>
</evidence>
<dbReference type="AlphaFoldDB" id="A0AAE3H687"/>
<evidence type="ECO:0000256" key="3">
    <source>
        <dbReference type="ARBA" id="ARBA00022723"/>
    </source>
</evidence>
<proteinExistence type="inferred from homology"/>
<dbReference type="Gene3D" id="3.30.1120.10">
    <property type="match status" value="1"/>
</dbReference>
<dbReference type="EMBL" id="RJUF01000185">
    <property type="protein sequence ID" value="MCP9765628.1"/>
    <property type="molecule type" value="Genomic_DNA"/>
</dbReference>
<feature type="domain" description="Sulfatase N-terminal" evidence="8">
    <location>
        <begin position="27"/>
        <end position="342"/>
    </location>
</feature>
<dbReference type="RefSeq" id="WP_255039347.1">
    <property type="nucleotide sequence ID" value="NZ_RJUF01000185.1"/>
</dbReference>
<dbReference type="SUPFAM" id="SSF53649">
    <property type="entry name" value="Alkaline phosphatase-like"/>
    <property type="match status" value="1"/>
</dbReference>
<keyword evidence="5" id="KW-0378">Hydrolase</keyword>
<name>A0AAE3H687_9BACT</name>
<comment type="similarity">
    <text evidence="2">Belongs to the sulfatase family.</text>
</comment>
<feature type="chain" id="PRO_5042268180" evidence="7">
    <location>
        <begin position="22"/>
        <end position="455"/>
    </location>
</feature>
<dbReference type="InterPro" id="IPR017850">
    <property type="entry name" value="Alkaline_phosphatase_core_sf"/>
</dbReference>
<dbReference type="GO" id="GO:0046872">
    <property type="term" value="F:metal ion binding"/>
    <property type="evidence" value="ECO:0007669"/>
    <property type="project" value="UniProtKB-KW"/>
</dbReference>
<dbReference type="Proteomes" id="UP001204144">
    <property type="component" value="Unassembled WGS sequence"/>
</dbReference>
<reference evidence="9 10" key="1">
    <citation type="submission" date="2018-11" db="EMBL/GenBank/DDBJ databases">
        <title>Novel bacteria species description.</title>
        <authorList>
            <person name="Han J.-H."/>
        </authorList>
    </citation>
    <scope>NUCLEOTIDE SEQUENCE [LARGE SCALE GENOMIC DNA]</scope>
    <source>
        <strain evidence="9 10">KCTC23259</strain>
    </source>
</reference>
<keyword evidence="3" id="KW-0479">Metal-binding</keyword>
<keyword evidence="10" id="KW-1185">Reference proteome</keyword>
<evidence type="ECO:0000256" key="1">
    <source>
        <dbReference type="ARBA" id="ARBA00001913"/>
    </source>
</evidence>
<evidence type="ECO:0000256" key="2">
    <source>
        <dbReference type="ARBA" id="ARBA00008779"/>
    </source>
</evidence>
<dbReference type="CDD" id="cd16144">
    <property type="entry name" value="ARS_like"/>
    <property type="match status" value="1"/>
</dbReference>
<dbReference type="GO" id="GO:0004065">
    <property type="term" value="F:arylsulfatase activity"/>
    <property type="evidence" value="ECO:0007669"/>
    <property type="project" value="TreeGrafter"/>
</dbReference>
<feature type="signal peptide" evidence="7">
    <location>
        <begin position="1"/>
        <end position="21"/>
    </location>
</feature>
<dbReference type="PANTHER" id="PTHR42693:SF42">
    <property type="entry name" value="ARYLSULFATASE G"/>
    <property type="match status" value="1"/>
</dbReference>
<gene>
    <name evidence="9" type="ORF">EGI31_22050</name>
</gene>
<evidence type="ECO:0000256" key="5">
    <source>
        <dbReference type="ARBA" id="ARBA00022801"/>
    </source>
</evidence>
<dbReference type="PROSITE" id="PS00149">
    <property type="entry name" value="SULFATASE_2"/>
    <property type="match status" value="1"/>
</dbReference>
<dbReference type="InterPro" id="IPR024607">
    <property type="entry name" value="Sulfatase_CS"/>
</dbReference>
<comment type="caution">
    <text evidence="9">The sequence shown here is derived from an EMBL/GenBank/DDBJ whole genome shotgun (WGS) entry which is preliminary data.</text>
</comment>
<evidence type="ECO:0000256" key="7">
    <source>
        <dbReference type="SAM" id="SignalP"/>
    </source>
</evidence>
<dbReference type="InterPro" id="IPR000917">
    <property type="entry name" value="Sulfatase_N"/>
</dbReference>
<dbReference type="Pfam" id="PF00884">
    <property type="entry name" value="Sulfatase"/>
    <property type="match status" value="1"/>
</dbReference>